<dbReference type="SUPFAM" id="SSF82771">
    <property type="entry name" value="GIY-YIG endonuclease"/>
    <property type="match status" value="1"/>
</dbReference>
<evidence type="ECO:0000313" key="4">
    <source>
        <dbReference type="Proteomes" id="UP000228503"/>
    </source>
</evidence>
<comment type="caution">
    <text evidence="3">The sequence shown here is derived from an EMBL/GenBank/DDBJ whole genome shotgun (WGS) entry which is preliminary data.</text>
</comment>
<dbReference type="InterPro" id="IPR050190">
    <property type="entry name" value="UPF0213_domain"/>
</dbReference>
<proteinExistence type="inferred from homology"/>
<organism evidence="3 4">
    <name type="scientific">Candidatus Roizmanbacteria bacterium CG_4_10_14_0_2_um_filter_39_13</name>
    <dbReference type="NCBI Taxonomy" id="1974825"/>
    <lineage>
        <taxon>Bacteria</taxon>
        <taxon>Candidatus Roizmaniibacteriota</taxon>
    </lineage>
</organism>
<sequence>MSKTYFVYILTSKPNGTLYIGMTSDLVKRVWQHKEKIVSGFTANYNVSLLVYYEQFSYVEDAIRREKQLKKWNRRWKIELIEEKNPEWRDLYSDICK</sequence>
<gene>
    <name evidence="3" type="ORF">COY16_02560</name>
</gene>
<dbReference type="InterPro" id="IPR035901">
    <property type="entry name" value="GIY-YIG_endonuc_sf"/>
</dbReference>
<dbReference type="EMBL" id="PFOB01000028">
    <property type="protein sequence ID" value="PIZ63234.1"/>
    <property type="molecule type" value="Genomic_DNA"/>
</dbReference>
<feature type="domain" description="GIY-YIG" evidence="2">
    <location>
        <begin position="3"/>
        <end position="80"/>
    </location>
</feature>
<dbReference type="PROSITE" id="PS50164">
    <property type="entry name" value="GIY_YIG"/>
    <property type="match status" value="1"/>
</dbReference>
<dbReference type="PANTHER" id="PTHR34477:SF5">
    <property type="entry name" value="BSL5627 PROTEIN"/>
    <property type="match status" value="1"/>
</dbReference>
<dbReference type="CDD" id="cd10448">
    <property type="entry name" value="GIY-YIG_unchar_3"/>
    <property type="match status" value="1"/>
</dbReference>
<dbReference type="Gene3D" id="3.40.1440.10">
    <property type="entry name" value="GIY-YIG endonuclease"/>
    <property type="match status" value="1"/>
</dbReference>
<evidence type="ECO:0000259" key="2">
    <source>
        <dbReference type="PROSITE" id="PS50164"/>
    </source>
</evidence>
<accession>A0A2M7TZI6</accession>
<name>A0A2M7TZI6_9BACT</name>
<protein>
    <submittedName>
        <fullName evidence="3">GIY-YIG nuclease</fullName>
    </submittedName>
</protein>
<dbReference type="SMART" id="SM00465">
    <property type="entry name" value="GIYc"/>
    <property type="match status" value="1"/>
</dbReference>
<comment type="similarity">
    <text evidence="1">Belongs to the UPF0213 family.</text>
</comment>
<dbReference type="InterPro" id="IPR000305">
    <property type="entry name" value="GIY-YIG_endonuc"/>
</dbReference>
<dbReference type="AlphaFoldDB" id="A0A2M7TZI6"/>
<dbReference type="PANTHER" id="PTHR34477">
    <property type="entry name" value="UPF0213 PROTEIN YHBQ"/>
    <property type="match status" value="1"/>
</dbReference>
<reference evidence="4" key="1">
    <citation type="submission" date="2017-09" db="EMBL/GenBank/DDBJ databases">
        <title>Depth-based differentiation of microbial function through sediment-hosted aquifers and enrichment of novel symbionts in the deep terrestrial subsurface.</title>
        <authorList>
            <person name="Probst A.J."/>
            <person name="Ladd B."/>
            <person name="Jarett J.K."/>
            <person name="Geller-Mcgrath D.E."/>
            <person name="Sieber C.M.K."/>
            <person name="Emerson J.B."/>
            <person name="Anantharaman K."/>
            <person name="Thomas B.C."/>
            <person name="Malmstrom R."/>
            <person name="Stieglmeier M."/>
            <person name="Klingl A."/>
            <person name="Woyke T."/>
            <person name="Ryan C.M."/>
            <person name="Banfield J.F."/>
        </authorList>
    </citation>
    <scope>NUCLEOTIDE SEQUENCE [LARGE SCALE GENOMIC DNA]</scope>
</reference>
<evidence type="ECO:0000256" key="1">
    <source>
        <dbReference type="ARBA" id="ARBA00007435"/>
    </source>
</evidence>
<evidence type="ECO:0000313" key="3">
    <source>
        <dbReference type="EMBL" id="PIZ63234.1"/>
    </source>
</evidence>
<dbReference type="Pfam" id="PF01541">
    <property type="entry name" value="GIY-YIG"/>
    <property type="match status" value="1"/>
</dbReference>
<dbReference type="Proteomes" id="UP000228503">
    <property type="component" value="Unassembled WGS sequence"/>
</dbReference>